<keyword evidence="6" id="KW-0645">Protease</keyword>
<evidence type="ECO:0000256" key="14">
    <source>
        <dbReference type="SAM" id="SignalP"/>
    </source>
</evidence>
<sequence>MRRAVLLAVALPALLVTGCAAKPPTTSPSANADAPTSPPTPTVPAVDYSPWQAGRSLPVADPIYPARGTDALDVLHYGLALDWSPSTSVLAGTATLRIRPTKDAASFSLDFMPYQVDTVTVDGATATGTVTKEKLTVSTAVTADKPITLVVGYHGKPVTTPMPSKRADTEPLGLTLTKDGSLWTMQEPFGALTWYPSNDQPSDKALYDIAVTVPAGWSAIASGTPAGQDGNTFRYQSVDPVATYLTTLAIGKYKQVTATGPHGIPLSYWYRPGTDDKILPWLKESPKYLTWLEKRFGPYPFPTAGAVIVPSESAMETQQMVTIGSGIAKMGREAFDADLLHEYTHQWFGNTVTPTSWRDLWLNEGWATYIQRLYEQEVYKFSDADLERSLREGDAQLRKKLGPPGSPRAANFAESNVYICPAAMLKELNDALGDEKFFALARDWVQDQKNTQQDRASFIAFVNKQTGKDFTKLIDTWLDSKSTPK</sequence>
<dbReference type="GO" id="GO:0008270">
    <property type="term" value="F:zinc ion binding"/>
    <property type="evidence" value="ECO:0007669"/>
    <property type="project" value="InterPro"/>
</dbReference>
<dbReference type="EMBL" id="RBKT01000001">
    <property type="protein sequence ID" value="RKR89496.1"/>
    <property type="molecule type" value="Genomic_DNA"/>
</dbReference>
<dbReference type="Gene3D" id="1.10.390.10">
    <property type="entry name" value="Neutral Protease Domain 2"/>
    <property type="match status" value="1"/>
</dbReference>
<dbReference type="GO" id="GO:0006508">
    <property type="term" value="P:proteolysis"/>
    <property type="evidence" value="ECO:0007669"/>
    <property type="project" value="UniProtKB-KW"/>
</dbReference>
<evidence type="ECO:0000256" key="6">
    <source>
        <dbReference type="ARBA" id="ARBA00022670"/>
    </source>
</evidence>
<name>A0A495JKF9_9ACTN</name>
<dbReference type="OrthoDB" id="100605at2"/>
<keyword evidence="7" id="KW-0479">Metal-binding</keyword>
<keyword evidence="8" id="KW-0378">Hydrolase</keyword>
<protein>
    <recommendedName>
        <fullName evidence="5">Aminopeptidase N</fullName>
        <ecNumber evidence="4">3.4.11.2</ecNumber>
    </recommendedName>
    <alternativeName>
        <fullName evidence="11">Alanine aminopeptidase</fullName>
    </alternativeName>
    <alternativeName>
        <fullName evidence="12">Lysyl aminopeptidase</fullName>
    </alternativeName>
</protein>
<dbReference type="RefSeq" id="WP_121157923.1">
    <property type="nucleotide sequence ID" value="NZ_RBKT01000001.1"/>
</dbReference>
<gene>
    <name evidence="17" type="ORF">BDK92_3848</name>
</gene>
<feature type="compositionally biased region" description="Low complexity" evidence="13">
    <location>
        <begin position="24"/>
        <end position="35"/>
    </location>
</feature>
<feature type="domain" description="Aminopeptidase N-like N-terminal" evidence="16">
    <location>
        <begin position="76"/>
        <end position="228"/>
    </location>
</feature>
<feature type="domain" description="Peptidase M1 membrane alanine aminopeptidase" evidence="15">
    <location>
        <begin position="284"/>
        <end position="477"/>
    </location>
</feature>
<keyword evidence="9" id="KW-0862">Zinc</keyword>
<evidence type="ECO:0000259" key="16">
    <source>
        <dbReference type="Pfam" id="PF17900"/>
    </source>
</evidence>
<evidence type="ECO:0000256" key="4">
    <source>
        <dbReference type="ARBA" id="ARBA00012564"/>
    </source>
</evidence>
<dbReference type="Pfam" id="PF17900">
    <property type="entry name" value="Peptidase_M1_N"/>
    <property type="match status" value="1"/>
</dbReference>
<evidence type="ECO:0000256" key="2">
    <source>
        <dbReference type="ARBA" id="ARBA00001947"/>
    </source>
</evidence>
<evidence type="ECO:0000313" key="17">
    <source>
        <dbReference type="EMBL" id="RKR89496.1"/>
    </source>
</evidence>
<evidence type="ECO:0000256" key="5">
    <source>
        <dbReference type="ARBA" id="ARBA00015611"/>
    </source>
</evidence>
<dbReference type="InterPro" id="IPR001930">
    <property type="entry name" value="Peptidase_M1"/>
</dbReference>
<dbReference type="AlphaFoldDB" id="A0A495JKF9"/>
<dbReference type="EC" id="3.4.11.2" evidence="4"/>
<comment type="cofactor">
    <cofactor evidence="2">
        <name>Zn(2+)</name>
        <dbReference type="ChEBI" id="CHEBI:29105"/>
    </cofactor>
</comment>
<evidence type="ECO:0000256" key="12">
    <source>
        <dbReference type="ARBA" id="ARBA00031533"/>
    </source>
</evidence>
<evidence type="ECO:0000256" key="9">
    <source>
        <dbReference type="ARBA" id="ARBA00022833"/>
    </source>
</evidence>
<comment type="caution">
    <text evidence="17">The sequence shown here is derived from an EMBL/GenBank/DDBJ whole genome shotgun (WGS) entry which is preliminary data.</text>
</comment>
<dbReference type="GO" id="GO:0016285">
    <property type="term" value="F:alanyl aminopeptidase activity"/>
    <property type="evidence" value="ECO:0007669"/>
    <property type="project" value="UniProtKB-EC"/>
</dbReference>
<reference evidence="17 18" key="1">
    <citation type="submission" date="2018-10" db="EMBL/GenBank/DDBJ databases">
        <title>Sequencing the genomes of 1000 actinobacteria strains.</title>
        <authorList>
            <person name="Klenk H.-P."/>
        </authorList>
    </citation>
    <scope>NUCLEOTIDE SEQUENCE [LARGE SCALE GENOMIC DNA]</scope>
    <source>
        <strain evidence="17 18">DSM 45175</strain>
    </source>
</reference>
<dbReference type="InterPro" id="IPR045357">
    <property type="entry name" value="Aminopeptidase_N-like_N"/>
</dbReference>
<dbReference type="InterPro" id="IPR042097">
    <property type="entry name" value="Aminopeptidase_N-like_N_sf"/>
</dbReference>
<dbReference type="InterPro" id="IPR027268">
    <property type="entry name" value="Peptidase_M4/M1_CTD_sf"/>
</dbReference>
<dbReference type="Gene3D" id="2.60.40.1730">
    <property type="entry name" value="tricorn interacting facor f3 domain"/>
    <property type="match status" value="1"/>
</dbReference>
<organism evidence="17 18">
    <name type="scientific">Micromonospora pisi</name>
    <dbReference type="NCBI Taxonomy" id="589240"/>
    <lineage>
        <taxon>Bacteria</taxon>
        <taxon>Bacillati</taxon>
        <taxon>Actinomycetota</taxon>
        <taxon>Actinomycetes</taxon>
        <taxon>Micromonosporales</taxon>
        <taxon>Micromonosporaceae</taxon>
        <taxon>Micromonospora</taxon>
    </lineage>
</organism>
<dbReference type="InterPro" id="IPR050344">
    <property type="entry name" value="Peptidase_M1_aminopeptidases"/>
</dbReference>
<accession>A0A495JKF9</accession>
<dbReference type="CDD" id="cd09603">
    <property type="entry name" value="M1_APN_like"/>
    <property type="match status" value="1"/>
</dbReference>
<keyword evidence="10" id="KW-0482">Metalloprotease</keyword>
<evidence type="ECO:0000256" key="13">
    <source>
        <dbReference type="SAM" id="MobiDB-lite"/>
    </source>
</evidence>
<dbReference type="SUPFAM" id="SSF55486">
    <property type="entry name" value="Metalloproteases ('zincins'), catalytic domain"/>
    <property type="match status" value="1"/>
</dbReference>
<keyword evidence="14" id="KW-0732">Signal</keyword>
<keyword evidence="18" id="KW-1185">Reference proteome</keyword>
<proteinExistence type="inferred from homology"/>
<dbReference type="Proteomes" id="UP000277671">
    <property type="component" value="Unassembled WGS sequence"/>
</dbReference>
<evidence type="ECO:0000259" key="15">
    <source>
        <dbReference type="Pfam" id="PF01433"/>
    </source>
</evidence>
<comment type="similarity">
    <text evidence="3">Belongs to the peptidase M1 family.</text>
</comment>
<dbReference type="SUPFAM" id="SSF63737">
    <property type="entry name" value="Leukotriene A4 hydrolase N-terminal domain"/>
    <property type="match status" value="1"/>
</dbReference>
<dbReference type="PANTHER" id="PTHR11533">
    <property type="entry name" value="PROTEASE M1 ZINC METALLOPROTEASE"/>
    <property type="match status" value="1"/>
</dbReference>
<evidence type="ECO:0000256" key="1">
    <source>
        <dbReference type="ARBA" id="ARBA00000098"/>
    </source>
</evidence>
<dbReference type="GO" id="GO:0008237">
    <property type="term" value="F:metallopeptidase activity"/>
    <property type="evidence" value="ECO:0007669"/>
    <property type="project" value="UniProtKB-KW"/>
</dbReference>
<evidence type="ECO:0000256" key="3">
    <source>
        <dbReference type="ARBA" id="ARBA00010136"/>
    </source>
</evidence>
<dbReference type="PRINTS" id="PR00756">
    <property type="entry name" value="ALADIPTASE"/>
</dbReference>
<evidence type="ECO:0000256" key="10">
    <source>
        <dbReference type="ARBA" id="ARBA00023049"/>
    </source>
</evidence>
<feature type="signal peptide" evidence="14">
    <location>
        <begin position="1"/>
        <end position="21"/>
    </location>
</feature>
<dbReference type="InterPro" id="IPR014782">
    <property type="entry name" value="Peptidase_M1_dom"/>
</dbReference>
<feature type="region of interest" description="Disordered" evidence="13">
    <location>
        <begin position="24"/>
        <end position="48"/>
    </location>
</feature>
<evidence type="ECO:0000256" key="8">
    <source>
        <dbReference type="ARBA" id="ARBA00022801"/>
    </source>
</evidence>
<comment type="catalytic activity">
    <reaction evidence="1">
        <text>Release of an N-terminal amino acid, Xaa-|-Yaa- from a peptide, amide or arylamide. Xaa is preferably Ala, but may be most amino acids including Pro (slow action). When a terminal hydrophobic residue is followed by a prolyl residue, the two may be released as an intact Xaa-Pro dipeptide.</text>
        <dbReference type="EC" id="3.4.11.2"/>
    </reaction>
</comment>
<dbReference type="PROSITE" id="PS51257">
    <property type="entry name" value="PROKAR_LIPOPROTEIN"/>
    <property type="match status" value="1"/>
</dbReference>
<evidence type="ECO:0000313" key="18">
    <source>
        <dbReference type="Proteomes" id="UP000277671"/>
    </source>
</evidence>
<dbReference type="Pfam" id="PF01433">
    <property type="entry name" value="Peptidase_M1"/>
    <property type="match status" value="1"/>
</dbReference>
<feature type="chain" id="PRO_5038903538" description="Aminopeptidase N" evidence="14">
    <location>
        <begin position="22"/>
        <end position="485"/>
    </location>
</feature>
<evidence type="ECO:0000256" key="11">
    <source>
        <dbReference type="ARBA" id="ARBA00029811"/>
    </source>
</evidence>
<evidence type="ECO:0000256" key="7">
    <source>
        <dbReference type="ARBA" id="ARBA00022723"/>
    </source>
</evidence>